<feature type="transmembrane region" description="Helical" evidence="1">
    <location>
        <begin position="332"/>
        <end position="353"/>
    </location>
</feature>
<feature type="transmembrane region" description="Helical" evidence="1">
    <location>
        <begin position="426"/>
        <end position="445"/>
    </location>
</feature>
<keyword evidence="1" id="KW-1133">Transmembrane helix</keyword>
<feature type="transmembrane region" description="Helical" evidence="1">
    <location>
        <begin position="359"/>
        <end position="380"/>
    </location>
</feature>
<dbReference type="AlphaFoldDB" id="A0A6A9V0D0"/>
<protein>
    <submittedName>
        <fullName evidence="2">Uncharacterized protein</fullName>
    </submittedName>
</protein>
<gene>
    <name evidence="2" type="ORF">GC722_04945</name>
</gene>
<dbReference type="PROSITE" id="PS51318">
    <property type="entry name" value="TAT"/>
    <property type="match status" value="1"/>
</dbReference>
<feature type="transmembrane region" description="Helical" evidence="1">
    <location>
        <begin position="302"/>
        <end position="320"/>
    </location>
</feature>
<name>A0A6A9V0D0_9ACTN</name>
<dbReference type="RefSeq" id="WP_156608441.1">
    <property type="nucleotide sequence ID" value="NZ_WPCU01000004.1"/>
</dbReference>
<keyword evidence="1" id="KW-0472">Membrane</keyword>
<keyword evidence="3" id="KW-1185">Reference proteome</keyword>
<dbReference type="EMBL" id="WPCU01000004">
    <property type="protein sequence ID" value="MVA75379.1"/>
    <property type="molecule type" value="Genomic_DNA"/>
</dbReference>
<accession>A0A6A9V0D0</accession>
<keyword evidence="1" id="KW-0812">Transmembrane</keyword>
<reference evidence="2 3" key="1">
    <citation type="submission" date="2019-12" db="EMBL/GenBank/DDBJ databases">
        <title>Auraticoccus cholistani sp. nov., an actinomycete isolated from soil of Cholistan desert.</title>
        <authorList>
            <person name="Cheema M.T."/>
        </authorList>
    </citation>
    <scope>NUCLEOTIDE SEQUENCE [LARGE SCALE GENOMIC DNA]</scope>
    <source>
        <strain evidence="2 3">F435</strain>
    </source>
</reference>
<evidence type="ECO:0000313" key="2">
    <source>
        <dbReference type="EMBL" id="MVA75379.1"/>
    </source>
</evidence>
<dbReference type="Proteomes" id="UP000435304">
    <property type="component" value="Unassembled WGS sequence"/>
</dbReference>
<evidence type="ECO:0000256" key="1">
    <source>
        <dbReference type="SAM" id="Phobius"/>
    </source>
</evidence>
<dbReference type="InterPro" id="IPR006311">
    <property type="entry name" value="TAT_signal"/>
</dbReference>
<evidence type="ECO:0000313" key="3">
    <source>
        <dbReference type="Proteomes" id="UP000435304"/>
    </source>
</evidence>
<comment type="caution">
    <text evidence="2">The sequence shown here is derived from an EMBL/GenBank/DDBJ whole genome shotgun (WGS) entry which is preliminary data.</text>
</comment>
<organism evidence="2 3">
    <name type="scientific">Auraticoccus cholistanensis</name>
    <dbReference type="NCBI Taxonomy" id="2656650"/>
    <lineage>
        <taxon>Bacteria</taxon>
        <taxon>Bacillati</taxon>
        <taxon>Actinomycetota</taxon>
        <taxon>Actinomycetes</taxon>
        <taxon>Propionibacteriales</taxon>
        <taxon>Propionibacteriaceae</taxon>
        <taxon>Auraticoccus</taxon>
    </lineage>
</organism>
<sequence length="453" mass="44534">MTTAPTAPRPGDVAVRRRRLLAAAAGTLLLLAALLVALLPAHPTLLPVPERLVLVGVAGATVGGGEGALLDTVPAAAGTLSTDTAASRGGCAADGWLTLSAGTPVDAGGRCAVAVTGTGGVRDWRDLETAAAVHGGTLGALAEAGACLTAVGPAAALGAARGDGTVAEYLPVDDFVSGGYATACPVVLVDGDQLFGSDREAAVAALAAEPGTRVVVAGLGPGALRRDSDPRPVWVVGEGVVEGELVAADGAPAGIADLAAELRRVATGAGPAGLGVRPGPVDAASAGRLVEDRTALAHRGDVLAGLVVVALLAAAAVVVGRGTRWRRRLAPWLAPVLAAVPAGLQLTALTRWWRLPSEAVAVAGVLAGTLLVAACARWAAPRLAAAAWTLAATASAGTVVVTTLLPREAVGGLLGPRPGAAPGGGWLLPALALALLLAGSLAGWLRTRRAGRR</sequence>
<proteinExistence type="predicted"/>
<feature type="transmembrane region" description="Helical" evidence="1">
    <location>
        <begin position="387"/>
        <end position="406"/>
    </location>
</feature>